<keyword evidence="3" id="KW-1185">Reference proteome</keyword>
<accession>A0A9E7HFG3</accession>
<dbReference type="EMBL" id="CP097510">
    <property type="protein sequence ID" value="URE33506.1"/>
    <property type="molecule type" value="Genomic_DNA"/>
</dbReference>
<dbReference type="OrthoDB" id="3176171at2759"/>
<name>A0A9E7HFG3_9LILI</name>
<feature type="compositionally biased region" description="Basic and acidic residues" evidence="1">
    <location>
        <begin position="187"/>
        <end position="217"/>
    </location>
</feature>
<dbReference type="Proteomes" id="UP001055439">
    <property type="component" value="Chromosome 8"/>
</dbReference>
<dbReference type="AlphaFoldDB" id="A0A9E7HFG3"/>
<feature type="region of interest" description="Disordered" evidence="1">
    <location>
        <begin position="132"/>
        <end position="261"/>
    </location>
</feature>
<sequence>MREPSVSWRLRDDPVPVQLKPYKVVKEQNWDLAMCSRAAACRFRCRYSLLPLSLPLSSLSLLAATVPTATITAPALALAITAATLPASPPPIAAATLPSPPRSRRRYRCHRCRHYSRLVAIAAVALSSPWPLHPSKVHTRTSDDQRRKDAGRESERDSGSIRRHDDYSRHRRHVDEKNRNYLMSSRAGRESRDYRHSDDTEKHKNKNKEREPDKDYDGDISTPRLKESEKGDVPSSSSRQDKQLHEKINSETLNSTTNNVEATGDVNSAKVAAMKAAEFVNRNLVGVWRGRILVYWPKEKAPLG</sequence>
<reference evidence="2" key="1">
    <citation type="submission" date="2022-05" db="EMBL/GenBank/DDBJ databases">
        <title>The Musa troglodytarum L. genome provides insights into the mechanism of non-climacteric behaviour and enrichment of carotenoids.</title>
        <authorList>
            <person name="Wang J."/>
        </authorList>
    </citation>
    <scope>NUCLEOTIDE SEQUENCE</scope>
    <source>
        <tissue evidence="2">Leaf</tissue>
    </source>
</reference>
<protein>
    <submittedName>
        <fullName evidence="2">Uncharacterized protein</fullName>
    </submittedName>
</protein>
<feature type="compositionally biased region" description="Polar residues" evidence="1">
    <location>
        <begin position="250"/>
        <end position="261"/>
    </location>
</feature>
<organism evidence="2 3">
    <name type="scientific">Musa troglodytarum</name>
    <name type="common">fe'i banana</name>
    <dbReference type="NCBI Taxonomy" id="320322"/>
    <lineage>
        <taxon>Eukaryota</taxon>
        <taxon>Viridiplantae</taxon>
        <taxon>Streptophyta</taxon>
        <taxon>Embryophyta</taxon>
        <taxon>Tracheophyta</taxon>
        <taxon>Spermatophyta</taxon>
        <taxon>Magnoliopsida</taxon>
        <taxon>Liliopsida</taxon>
        <taxon>Zingiberales</taxon>
        <taxon>Musaceae</taxon>
        <taxon>Musa</taxon>
    </lineage>
</organism>
<evidence type="ECO:0000313" key="2">
    <source>
        <dbReference type="EMBL" id="URE33506.1"/>
    </source>
</evidence>
<evidence type="ECO:0000313" key="3">
    <source>
        <dbReference type="Proteomes" id="UP001055439"/>
    </source>
</evidence>
<feature type="compositionally biased region" description="Basic and acidic residues" evidence="1">
    <location>
        <begin position="140"/>
        <end position="179"/>
    </location>
</feature>
<gene>
    <name evidence="2" type="ORF">MUK42_33523</name>
</gene>
<proteinExistence type="predicted"/>
<feature type="compositionally biased region" description="Basic and acidic residues" evidence="1">
    <location>
        <begin position="239"/>
        <end position="249"/>
    </location>
</feature>
<evidence type="ECO:0000256" key="1">
    <source>
        <dbReference type="SAM" id="MobiDB-lite"/>
    </source>
</evidence>